<accession>A0A4R6RIU1</accession>
<proteinExistence type="predicted"/>
<sequence length="794" mass="84967">MSDDTLLGTPITDEAIAAVHFFNGRLLTSRDLSREQDARRTADARVGAATGGGIAWGLEVNASGTGAGTSTGNVRVDPGLALGLAGNSLKLARPFTVTLVQPPSTTTASSDGSFTPCKPLGPGTYVAGDGLFLLTLAPIDQPHDLAPVLAIDNSRTRCNTDVMLEAVQLRLLRVNDFNATGTDARAVARLRNEVAYDCFGAKPRQSAHGQPLTSAVRMASQQVMPLGLIDRMRVDGSLSLCEVPLALIYMVGDAVVFIDGQSVRRRVAAAGATVPWAPWLGERLQATTEAQFAQFQEQVADTPAVLAEAATQSLSWLPPAGFLPAATDWRRFLGARAPAREVPLSAGDAPEVLASALACDPVQLAQTSDDTRFRIYRIGGTAAGPLLFVRDSRRIRHAEQIWLDGLRADLPGVSDVQSAIDTLRNGTCLHTVLRPGMDFARVERALADQSVVSVCFEPGLYELDQPLSFTRIDRLSIQGHGALLRCAGSEQVLVVVGGGSVDIDGLALEGGKVTVGGTANTAHGLGGALTVRDTRVVRIRGVSASTRDGDALGACGIHVRLNEPADTQTPERWLRVHISDCEVRVGARQSGILCLNADEAHLHDNHIRALDAQRPMQRGITVAGQRAGDIQVTRNQVWDAIEGITIATSDTSGKDSPALQTERLELAHNRVRVQLAGIERHESRYGLFVGNVASARVQRNEVHGDPEQAAELPLHGIRIAGVFGPQVLVRDNRLQGTAIGIRFQPSSYAHEQTLWVMEANVGEGLLGQEPRGNLIVIDEKWFKRVILRDNVELP</sequence>
<gene>
    <name evidence="1" type="ORF">EV672_102136</name>
</gene>
<evidence type="ECO:0000313" key="1">
    <source>
        <dbReference type="EMBL" id="TDP85787.1"/>
    </source>
</evidence>
<organism evidence="1 2">
    <name type="scientific">Aquabacterium commune</name>
    <dbReference type="NCBI Taxonomy" id="70586"/>
    <lineage>
        <taxon>Bacteria</taxon>
        <taxon>Pseudomonadati</taxon>
        <taxon>Pseudomonadota</taxon>
        <taxon>Betaproteobacteria</taxon>
        <taxon>Burkholderiales</taxon>
        <taxon>Aquabacterium</taxon>
    </lineage>
</organism>
<reference evidence="1 2" key="1">
    <citation type="submission" date="2019-03" db="EMBL/GenBank/DDBJ databases">
        <title>Genomic Encyclopedia of Type Strains, Phase IV (KMG-IV): sequencing the most valuable type-strain genomes for metagenomic binning, comparative biology and taxonomic classification.</title>
        <authorList>
            <person name="Goeker M."/>
        </authorList>
    </citation>
    <scope>NUCLEOTIDE SEQUENCE [LARGE SCALE GENOMIC DNA]</scope>
    <source>
        <strain evidence="1 2">DSM 11901</strain>
    </source>
</reference>
<dbReference type="InterPro" id="IPR012334">
    <property type="entry name" value="Pectin_lyas_fold"/>
</dbReference>
<protein>
    <submittedName>
        <fullName evidence="1">Uncharacterized protein</fullName>
    </submittedName>
</protein>
<comment type="caution">
    <text evidence="1">The sequence shown here is derived from an EMBL/GenBank/DDBJ whole genome shotgun (WGS) entry which is preliminary data.</text>
</comment>
<dbReference type="Proteomes" id="UP000294593">
    <property type="component" value="Unassembled WGS sequence"/>
</dbReference>
<dbReference type="Gene3D" id="2.160.20.10">
    <property type="entry name" value="Single-stranded right-handed beta-helix, Pectin lyase-like"/>
    <property type="match status" value="1"/>
</dbReference>
<dbReference type="AlphaFoldDB" id="A0A4R6RIU1"/>
<keyword evidence="2" id="KW-1185">Reference proteome</keyword>
<dbReference type="InterPro" id="IPR011050">
    <property type="entry name" value="Pectin_lyase_fold/virulence"/>
</dbReference>
<evidence type="ECO:0000313" key="2">
    <source>
        <dbReference type="Proteomes" id="UP000294593"/>
    </source>
</evidence>
<dbReference type="OrthoDB" id="5500480at2"/>
<dbReference type="SUPFAM" id="SSF51126">
    <property type="entry name" value="Pectin lyase-like"/>
    <property type="match status" value="1"/>
</dbReference>
<name>A0A4R6RIU1_9BURK</name>
<dbReference type="EMBL" id="SNXW01000002">
    <property type="protein sequence ID" value="TDP85787.1"/>
    <property type="molecule type" value="Genomic_DNA"/>
</dbReference>
<dbReference type="RefSeq" id="WP_133606739.1">
    <property type="nucleotide sequence ID" value="NZ_SNXW01000002.1"/>
</dbReference>